<dbReference type="AlphaFoldDB" id="A0A4C1X3Q5"/>
<protein>
    <submittedName>
        <fullName evidence="2">Uncharacterized protein</fullName>
    </submittedName>
</protein>
<reference evidence="2 3" key="1">
    <citation type="journal article" date="2019" name="Commun. Biol.">
        <title>The bagworm genome reveals a unique fibroin gene that provides high tensile strength.</title>
        <authorList>
            <person name="Kono N."/>
            <person name="Nakamura H."/>
            <person name="Ohtoshi R."/>
            <person name="Tomita M."/>
            <person name="Numata K."/>
            <person name="Arakawa K."/>
        </authorList>
    </citation>
    <scope>NUCLEOTIDE SEQUENCE [LARGE SCALE GENOMIC DNA]</scope>
</reference>
<sequence length="103" mass="11636">MTRRRSRSLRYWRRARRYSLPGNCDGIAPVGGETTPPFISRAPPESEYHSGNLVQFGGPRASVHCPRVRSERRLRATLTRRAPAPPHPAHAPPQWLAKKETTS</sequence>
<feature type="region of interest" description="Disordered" evidence="1">
    <location>
        <begin position="78"/>
        <end position="103"/>
    </location>
</feature>
<proteinExistence type="predicted"/>
<evidence type="ECO:0000256" key="1">
    <source>
        <dbReference type="SAM" id="MobiDB-lite"/>
    </source>
</evidence>
<dbReference type="EMBL" id="BGZK01000706">
    <property type="protein sequence ID" value="GBP56984.1"/>
    <property type="molecule type" value="Genomic_DNA"/>
</dbReference>
<feature type="region of interest" description="Disordered" evidence="1">
    <location>
        <begin position="27"/>
        <end position="55"/>
    </location>
</feature>
<evidence type="ECO:0000313" key="2">
    <source>
        <dbReference type="EMBL" id="GBP56984.1"/>
    </source>
</evidence>
<accession>A0A4C1X3Q5</accession>
<comment type="caution">
    <text evidence="2">The sequence shown here is derived from an EMBL/GenBank/DDBJ whole genome shotgun (WGS) entry which is preliminary data.</text>
</comment>
<name>A0A4C1X3Q5_EUMVA</name>
<organism evidence="2 3">
    <name type="scientific">Eumeta variegata</name>
    <name type="common">Bagworm moth</name>
    <name type="synonym">Eumeta japonica</name>
    <dbReference type="NCBI Taxonomy" id="151549"/>
    <lineage>
        <taxon>Eukaryota</taxon>
        <taxon>Metazoa</taxon>
        <taxon>Ecdysozoa</taxon>
        <taxon>Arthropoda</taxon>
        <taxon>Hexapoda</taxon>
        <taxon>Insecta</taxon>
        <taxon>Pterygota</taxon>
        <taxon>Neoptera</taxon>
        <taxon>Endopterygota</taxon>
        <taxon>Lepidoptera</taxon>
        <taxon>Glossata</taxon>
        <taxon>Ditrysia</taxon>
        <taxon>Tineoidea</taxon>
        <taxon>Psychidae</taxon>
        <taxon>Oiketicinae</taxon>
        <taxon>Eumeta</taxon>
    </lineage>
</organism>
<evidence type="ECO:0000313" key="3">
    <source>
        <dbReference type="Proteomes" id="UP000299102"/>
    </source>
</evidence>
<gene>
    <name evidence="2" type="ORF">EVAR_88613_1</name>
</gene>
<keyword evidence="3" id="KW-1185">Reference proteome</keyword>
<dbReference type="Proteomes" id="UP000299102">
    <property type="component" value="Unassembled WGS sequence"/>
</dbReference>